<protein>
    <recommendedName>
        <fullName evidence="16">Inositol 1,4,5-trisphosphate receptor</fullName>
    </recommendedName>
</protein>
<comment type="subunit">
    <text evidence="16">Homotetramer.</text>
</comment>
<keyword evidence="6 16" id="KW-0812">Transmembrane</keyword>
<dbReference type="Gene3D" id="2.80.10.50">
    <property type="match status" value="2"/>
</dbReference>
<dbReference type="PANTHER" id="PTHR45816">
    <property type="entry name" value="MIR DOMAIN-CONTAINING PROTEIN"/>
    <property type="match status" value="1"/>
</dbReference>
<dbReference type="FunFam" id="2.80.10.50:FF:000005">
    <property type="entry name" value="Inositol 1,4,5-trisphosphate receptor type 2"/>
    <property type="match status" value="1"/>
</dbReference>
<dbReference type="PROSITE" id="PS50919">
    <property type="entry name" value="MIR"/>
    <property type="match status" value="3"/>
</dbReference>
<dbReference type="InterPro" id="IPR036300">
    <property type="entry name" value="MIR_dom_sf"/>
</dbReference>
<evidence type="ECO:0000256" key="7">
    <source>
        <dbReference type="ARBA" id="ARBA00022737"/>
    </source>
</evidence>
<evidence type="ECO:0000256" key="18">
    <source>
        <dbReference type="SAM" id="MobiDB-lite"/>
    </source>
</evidence>
<keyword evidence="14 16" id="KW-1071">Ligand-gated ion channel</keyword>
<comment type="similarity">
    <text evidence="2 16">Belongs to the InsP3 receptor family.</text>
</comment>
<evidence type="ECO:0000256" key="10">
    <source>
        <dbReference type="ARBA" id="ARBA00022989"/>
    </source>
</evidence>
<evidence type="ECO:0000256" key="6">
    <source>
        <dbReference type="ARBA" id="ARBA00022692"/>
    </source>
</evidence>
<dbReference type="Pfam" id="PF08709">
    <property type="entry name" value="Ins145_P3_rec"/>
    <property type="match status" value="1"/>
</dbReference>
<comment type="subcellular location">
    <subcellularLocation>
        <location evidence="1 16">Endoplasmic reticulum membrane</location>
        <topology evidence="1 16">Multi-pass membrane protein</topology>
    </subcellularLocation>
</comment>
<dbReference type="InterPro" id="IPR000699">
    <property type="entry name" value="RIH_dom"/>
</dbReference>
<evidence type="ECO:0000256" key="9">
    <source>
        <dbReference type="ARBA" id="ARBA00022837"/>
    </source>
</evidence>
<feature type="region of interest" description="Disordered" evidence="18">
    <location>
        <begin position="1833"/>
        <end position="1869"/>
    </location>
</feature>
<evidence type="ECO:0000256" key="17">
    <source>
        <dbReference type="SAM" id="Coils"/>
    </source>
</evidence>
<accession>A0AAN7S606</accession>
<dbReference type="InterPro" id="IPR000493">
    <property type="entry name" value="InsP3_rcpt"/>
</dbReference>
<keyword evidence="15 16" id="KW-0407">Ion channel</keyword>
<dbReference type="GO" id="GO:0070679">
    <property type="term" value="F:inositol 1,4,5 trisphosphate binding"/>
    <property type="evidence" value="ECO:0007669"/>
    <property type="project" value="UniProtKB-UniRule"/>
</dbReference>
<dbReference type="Pfam" id="PF02815">
    <property type="entry name" value="MIR"/>
    <property type="match status" value="1"/>
</dbReference>
<dbReference type="GO" id="GO:0051209">
    <property type="term" value="P:release of sequestered calcium ion into cytosol"/>
    <property type="evidence" value="ECO:0007669"/>
    <property type="project" value="UniProtKB-UniRule"/>
</dbReference>
<dbReference type="Pfam" id="PF08454">
    <property type="entry name" value="RIH_assoc"/>
    <property type="match status" value="1"/>
</dbReference>
<feature type="transmembrane region" description="Helical" evidence="16">
    <location>
        <begin position="2372"/>
        <end position="2400"/>
    </location>
</feature>
<evidence type="ECO:0000256" key="14">
    <source>
        <dbReference type="ARBA" id="ARBA00023286"/>
    </source>
</evidence>
<keyword evidence="11 16" id="KW-0406">Ion transport</keyword>
<dbReference type="InterPro" id="IPR016093">
    <property type="entry name" value="MIR_motif"/>
</dbReference>
<dbReference type="SUPFAM" id="SSF82109">
    <property type="entry name" value="MIR domain"/>
    <property type="match status" value="2"/>
</dbReference>
<dbReference type="Pfam" id="PF01365">
    <property type="entry name" value="RYDR_ITPR"/>
    <property type="match status" value="2"/>
</dbReference>
<evidence type="ECO:0000256" key="15">
    <source>
        <dbReference type="ARBA" id="ARBA00023303"/>
    </source>
</evidence>
<comment type="domain">
    <text evidence="16">The receptor contains a calcium channel in its C-terminal extremity. Its large N-terminal cytoplasmic region has the ligand-binding site in the N-terminus and modulatory sites in the middle portion immediately upstream of the channel region.</text>
</comment>
<reference evidence="21" key="1">
    <citation type="submission" date="2023-01" db="EMBL/GenBank/DDBJ databases">
        <title>Key to firefly adult light organ development and bioluminescence: homeobox transcription factors regulate luciferase expression and transportation to peroxisome.</title>
        <authorList>
            <person name="Fu X."/>
        </authorList>
    </citation>
    <scope>NUCLEOTIDE SEQUENCE [LARGE SCALE GENOMIC DNA]</scope>
</reference>
<feature type="transmembrane region" description="Helical" evidence="16">
    <location>
        <begin position="2545"/>
        <end position="2568"/>
    </location>
</feature>
<dbReference type="InterPro" id="IPR035910">
    <property type="entry name" value="RyR/IP3R_RIH_dom_sf"/>
</dbReference>
<evidence type="ECO:0000256" key="8">
    <source>
        <dbReference type="ARBA" id="ARBA00022824"/>
    </source>
</evidence>
<keyword evidence="3 16" id="KW-0813">Transport</keyword>
<dbReference type="PANTHER" id="PTHR45816:SF4">
    <property type="entry name" value="RYR_IP3R HOMOLOGY ASSOCIATED DOMAIN-CONTAINING PROTEIN"/>
    <property type="match status" value="1"/>
</dbReference>
<dbReference type="SMART" id="SM00472">
    <property type="entry name" value="MIR"/>
    <property type="match status" value="4"/>
</dbReference>
<keyword evidence="13 16" id="KW-0675">Receptor</keyword>
<dbReference type="InterPro" id="IPR013662">
    <property type="entry name" value="RIH_assoc-dom"/>
</dbReference>
<evidence type="ECO:0000256" key="11">
    <source>
        <dbReference type="ARBA" id="ARBA00023065"/>
    </source>
</evidence>
<keyword evidence="10 16" id="KW-1133">Transmembrane helix</keyword>
<dbReference type="EMBL" id="JARPUR010000008">
    <property type="protein sequence ID" value="KAK4872041.1"/>
    <property type="molecule type" value="Genomic_DNA"/>
</dbReference>
<comment type="caution">
    <text evidence="20">The sequence shown here is derived from an EMBL/GenBank/DDBJ whole genome shotgun (WGS) entry which is preliminary data.</text>
</comment>
<feature type="domain" description="MIR" evidence="19">
    <location>
        <begin position="113"/>
        <end position="167"/>
    </location>
</feature>
<proteinExistence type="inferred from homology"/>
<dbReference type="SUPFAM" id="SSF100909">
    <property type="entry name" value="IP3 receptor type 1 binding core, domain 2"/>
    <property type="match status" value="2"/>
</dbReference>
<evidence type="ECO:0000313" key="20">
    <source>
        <dbReference type="EMBL" id="KAK4872041.1"/>
    </source>
</evidence>
<dbReference type="InterPro" id="IPR014821">
    <property type="entry name" value="Ins145_P3_rcpt"/>
</dbReference>
<feature type="compositionally biased region" description="Basic and acidic residues" evidence="18">
    <location>
        <begin position="1845"/>
        <end position="1866"/>
    </location>
</feature>
<keyword evidence="4 16" id="KW-0109">Calcium transport</keyword>
<keyword evidence="9 16" id="KW-0106">Calcium</keyword>
<dbReference type="InterPro" id="IPR015925">
    <property type="entry name" value="Ryanodine_IP3_receptor"/>
</dbReference>
<keyword evidence="8 16" id="KW-0256">Endoplasmic reticulum</keyword>
<feature type="compositionally biased region" description="Polar residues" evidence="18">
    <location>
        <begin position="1833"/>
        <end position="1843"/>
    </location>
</feature>
<dbReference type="CDD" id="cd23277">
    <property type="entry name" value="beta-trefoil_MIR_ITPR"/>
    <property type="match status" value="1"/>
</dbReference>
<evidence type="ECO:0000313" key="21">
    <source>
        <dbReference type="Proteomes" id="UP001353858"/>
    </source>
</evidence>
<dbReference type="GO" id="GO:0005789">
    <property type="term" value="C:endoplasmic reticulum membrane"/>
    <property type="evidence" value="ECO:0007669"/>
    <property type="project" value="UniProtKB-SubCell"/>
</dbReference>
<feature type="domain" description="MIR" evidence="19">
    <location>
        <begin position="297"/>
        <end position="350"/>
    </location>
</feature>
<dbReference type="Pfam" id="PF00520">
    <property type="entry name" value="Ion_trans"/>
    <property type="match status" value="1"/>
</dbReference>
<dbReference type="GO" id="GO:0005220">
    <property type="term" value="F:inositol 1,4,5-trisphosphate-gated calcium channel activity"/>
    <property type="evidence" value="ECO:0007669"/>
    <property type="project" value="UniProtKB-UniRule"/>
</dbReference>
<feature type="transmembrane region" description="Helical" evidence="16">
    <location>
        <begin position="2246"/>
        <end position="2276"/>
    </location>
</feature>
<sequence>MVEIGSSSLLHLGDIVSLYAEGNVCGFLSTLGLVDDRCVVCPEAGDLNNPPKKFRDCLFKICPMNRYSAQKQFWKAAKQSMGSNTDTNLLKRLHHAAEIEKKQNDGENKKLLGSNVQYGSVVQLLHLKSNKYLTVNKRLPALLEKNAMRVYLDSNGNEGSWFYILPFYKLRATGDNIVLGDKVILNPVNAGQQVLHVAANHELPDNPGCKEVNVVNGSTSWKVTLFMEHRENAEDVLKGGDVVRLFHAEQEKFLTMDEYKKTHHVFLRTTGRTSATAATSSKALWEIEVVQHDPCRGGAGHWNSLFRFKHLATGRYLAADVDADQTMDQMRAKLRADGSGETNLYHLVPVAYSNEIASLFELDPTTLTRADSLVPQSSYVRLHHLFTNTWVHSTSIPIDKDEEKPVMSKVGCAPMKEDKEAFAIISVSPVEVRDLDFANDACKVLSALSATLERGTISHNERRAVTTLLQDIVYFVAELENEQNKSEALELVVTNPNRDRQKLLREQAILKQLFRILQGPFIDSPNGEPPFLKIEELNDPRHAPYKYIFRLCYRILRLSQQDYRKNQEYIAKHFGFMQKQIGYDILAEDTITALLHNNRKLLEKHITAAEIETFVGLVRKNMYTWESRFLDYLSDLCISNKKAIPVTQELICKSVLSQKNSDILLETRMMRTQVEVQEVHEDSIMENEDEMEPLVTVIEEQQIVLLWKNRQKSRALVELCQGAKIGNRDDQAILDYYRHQLDLFSNMCLNRQYLALNNLSPHLDIDLILKCMADETVNYELRASFCRLMLHLHVDRDPQEPVTPVKYARLWSEIPSKMSITDYDSNKTPDPNKEVVRSRFYSTIAFVEDYLCNVVAKMWSFGDQEQNRLTFEVVKLARELIYFGFYSFSDLLRLTKTLLSILDCISENDYMYGKLPTGDIDSEGGVLRSIGDMGAVMTSLTLGPVGRMVATPTNSQAKASQFLKEYPLVMDTKLKIIEILQFILDVRLDYRISCLLSIFKQEFDEAEKTSDSLIHRHKNIDLDMIGSQAEGIFGSSEECAVLDLDGHGGRTFLRVLLHLTMHDYPSLVSGALHLLFRHFSQRQEVLQAFRQVQLLVSDSDVESYKQIKADLDVLRQSVEKSELWVYKSKSLDEHPSSTKKGKDDEEEVTVRKPAPTLSHIEKKGSAINLDVGPPLYPEQADEYKKIQQILIRMNKLCIQGSTATLIKPKKHEQRLLRNVGVHTVVLDLLQIPYDEKEDVRMNELMRLAHEFLQNFCLGNQQNQVLLYKHLDLFLNPGIREAQTVCSIFQDNSTLCNEVNEKVIQHFVHCIESHGRHVQYLKFLQTVVKAENQFIRKSQDMVMQELINAGEDVLVFYNDKASFNHFIEMMKSERHCMDESSSLRYHVELVKLLACCTMGKNVYTEIKCHSLLPLDDIVAMVTHPDCIPEVKEAYVGFLNHCYIDTEVEMKEIYTSNHMWSLFDKSFLVDMADIATSPADRTNSDKALEYYVTNGVMNIISTFFNSPFSDQSTTVQTRQPIFVKLLQSAFRVSQCDWLTPPQRFNVENCIRTLSDVAKNRGIAIPLDLESQVNTMFNKATILTRQTSKWLQAAKTPKIERSQSQLMRLDRSIIEGLQDIVSLLEDQLKPLVQSELSLLVDVLYRPELLFPPGTESRKKCESGGFIRRLIKHTEKLLEEKEEKLCVKVLRILREMMAIDTDYGEKGDALRNSLLARYFGKTFMQKHDTVELSSVQIPAVMHGPGAKLLSRAGRTLHEVQTHLDKEGASDLVVELVTNSVHSPSIFGEAVHLGIALLEGGNPIIQKSMFTKLVGGELSQAFFRVFYDKMRDSQQEIKSTVSVNTSDMTAKAHEDKQDGKDTDKQSRKSDAKTNGILISEELREELNRAAESTSQAFANVRSLSSGEDNCTLSAGAASTFEDMLAEKLEKHRERDDENIISTKILIMQPILRFLQLLCENHNPALQNLLRNQNNKTNYNLVSETLMFLDCICGSTTGGLGLLGLYINENNVSLINQTLETLTEYCQGPCHENQNCIATHESNGLDIITALILNDINPLGKTRMDLVLELKNNASKLLLAIMESRGDSENAERILYNMNPKQLVDVACRAYHQESIEEDDLDDDDSNADDNVSPREVGHNIYILCHQLAQHNKELAALLKLSEGTDPVTLQALNYYATHTAQIEIVRHDRTLEQIVFPIPEICEYITSETKLKVLNTAERDDQGSKVTDFFERTEEMFNEMKWQKKLRAQPVLFWVSSYMSLWSNILFNCAVLINLIVAFFYPFNDTVPKLGSTISVLIWAAMITSSAIVLTLPRETGIRTLVASTILRLIFSLGPEPTLWLLGTLTVLLKGIHLVSIMGNHGTITKSYYQILTDVELLYHIIYLIFCLLGIIMHPFFFSVLLFDVVYREETLLNVIRSVTRNGRSIILTAVLAIILVYMFSIIGFMFFKDDFLVSVDEVASEVICETVSDTIGSKYKEFGDESQQTCQTVPSAALVENGDEVKERACDSLIMCIVTTLNQGLRNGGGIGDILRAPSSSEALFVARVIYDLLFFFIVIIIILNLIFGVIIDTFADLRSEKQQKELILKNTCFICGLNRSAFDNKTVSFEEHIKCEHNMWHYLYFIVLIKVKDPTEFTGPESYVYAMVKSSNLEWFPRLLAMSLSAVEGDAEQIELRSLQMQLETTQLLVSTLSQQLMELKDQMAEQRKQKQRIGLLNSASSFLHSSNIP</sequence>
<keyword evidence="21" id="KW-1185">Reference proteome</keyword>
<keyword evidence="17" id="KW-0175">Coiled coil</keyword>
<evidence type="ECO:0000256" key="16">
    <source>
        <dbReference type="RuleBase" id="RU368044"/>
    </source>
</evidence>
<keyword evidence="5 16" id="KW-0107">Calcium channel</keyword>
<keyword evidence="12 16" id="KW-0472">Membrane</keyword>
<evidence type="ECO:0000256" key="1">
    <source>
        <dbReference type="ARBA" id="ARBA00004477"/>
    </source>
</evidence>
<dbReference type="Gene3D" id="1.10.287.70">
    <property type="match status" value="1"/>
</dbReference>
<evidence type="ECO:0000259" key="19">
    <source>
        <dbReference type="PROSITE" id="PS50919"/>
    </source>
</evidence>
<dbReference type="FunFam" id="1.25.10.30:FF:000001">
    <property type="entry name" value="Inositol 1,4,5-trisphosphate receptor, type 2"/>
    <property type="match status" value="1"/>
</dbReference>
<organism evidence="20 21">
    <name type="scientific">Aquatica leii</name>
    <dbReference type="NCBI Taxonomy" id="1421715"/>
    <lineage>
        <taxon>Eukaryota</taxon>
        <taxon>Metazoa</taxon>
        <taxon>Ecdysozoa</taxon>
        <taxon>Arthropoda</taxon>
        <taxon>Hexapoda</taxon>
        <taxon>Insecta</taxon>
        <taxon>Pterygota</taxon>
        <taxon>Neoptera</taxon>
        <taxon>Endopterygota</taxon>
        <taxon>Coleoptera</taxon>
        <taxon>Polyphaga</taxon>
        <taxon>Elateriformia</taxon>
        <taxon>Elateroidea</taxon>
        <taxon>Lampyridae</taxon>
        <taxon>Luciolinae</taxon>
        <taxon>Aquatica</taxon>
    </lineage>
</organism>
<dbReference type="FunFam" id="2.80.10.50:FF:000002">
    <property type="entry name" value="Inositol 1,4,5-trisphosphate receptor type 2"/>
    <property type="match status" value="1"/>
</dbReference>
<feature type="transmembrane region" description="Helical" evidence="16">
    <location>
        <begin position="2333"/>
        <end position="2352"/>
    </location>
</feature>
<feature type="transmembrane region" description="Helical" evidence="16">
    <location>
        <begin position="2288"/>
        <end position="2307"/>
    </location>
</feature>
<name>A0AAN7S606_9COLE</name>
<evidence type="ECO:0000256" key="12">
    <source>
        <dbReference type="ARBA" id="ARBA00023136"/>
    </source>
</evidence>
<evidence type="ECO:0000256" key="3">
    <source>
        <dbReference type="ARBA" id="ARBA00022448"/>
    </source>
</evidence>
<dbReference type="Proteomes" id="UP001353858">
    <property type="component" value="Unassembled WGS sequence"/>
</dbReference>
<dbReference type="Gene3D" id="1.25.10.30">
    <property type="entry name" value="IP3 receptor type 1 binding core, RIH domain"/>
    <property type="match status" value="1"/>
</dbReference>
<evidence type="ECO:0000256" key="5">
    <source>
        <dbReference type="ARBA" id="ARBA00022673"/>
    </source>
</evidence>
<dbReference type="InterPro" id="IPR005821">
    <property type="entry name" value="Ion_trans_dom"/>
</dbReference>
<comment type="function">
    <text evidence="16">Receptor for inositol 1,4,5-trisphosphate, a second messenger that mediates the release of intracellular calcium.</text>
</comment>
<feature type="coiled-coil region" evidence="17">
    <location>
        <begin position="2676"/>
        <end position="2703"/>
    </location>
</feature>
<gene>
    <name evidence="20" type="ORF">RN001_016165</name>
</gene>
<evidence type="ECO:0000256" key="4">
    <source>
        <dbReference type="ARBA" id="ARBA00022568"/>
    </source>
</evidence>
<dbReference type="PRINTS" id="PR00779">
    <property type="entry name" value="INSP3RECEPTR"/>
</dbReference>
<evidence type="ECO:0000256" key="2">
    <source>
        <dbReference type="ARBA" id="ARBA00009453"/>
    </source>
</evidence>
<evidence type="ECO:0000256" key="13">
    <source>
        <dbReference type="ARBA" id="ARBA00023170"/>
    </source>
</evidence>
<feature type="domain" description="MIR" evidence="19">
    <location>
        <begin position="234"/>
        <end position="290"/>
    </location>
</feature>
<keyword evidence="7" id="KW-0677">Repeat</keyword>
<feature type="transmembrane region" description="Helical" evidence="16">
    <location>
        <begin position="2421"/>
        <end position="2443"/>
    </location>
</feature>